<dbReference type="EMBL" id="MLJW01001590">
    <property type="protein sequence ID" value="OIQ77546.1"/>
    <property type="molecule type" value="Genomic_DNA"/>
</dbReference>
<evidence type="ECO:0000313" key="2">
    <source>
        <dbReference type="EMBL" id="OIQ77546.1"/>
    </source>
</evidence>
<dbReference type="AlphaFoldDB" id="A0A1J5Q2K3"/>
<dbReference type="PANTHER" id="PTHR37844">
    <property type="entry name" value="SER/THR PROTEIN PHOSPHATASE SUPERFAMILY (AFU_ORTHOLOGUE AFUA_1G14840)"/>
    <property type="match status" value="1"/>
</dbReference>
<dbReference type="Gene3D" id="3.60.21.10">
    <property type="match status" value="1"/>
</dbReference>
<keyword evidence="2" id="KW-0378">Hydrolase</keyword>
<accession>A0A1J5Q2K3</accession>
<reference evidence="2" key="1">
    <citation type="submission" date="2016-10" db="EMBL/GenBank/DDBJ databases">
        <title>Sequence of Gallionella enrichment culture.</title>
        <authorList>
            <person name="Poehlein A."/>
            <person name="Muehling M."/>
            <person name="Daniel R."/>
        </authorList>
    </citation>
    <scope>NUCLEOTIDE SEQUENCE</scope>
</reference>
<organism evidence="2">
    <name type="scientific">mine drainage metagenome</name>
    <dbReference type="NCBI Taxonomy" id="410659"/>
    <lineage>
        <taxon>unclassified sequences</taxon>
        <taxon>metagenomes</taxon>
        <taxon>ecological metagenomes</taxon>
    </lineage>
</organism>
<name>A0A1J5Q2K3_9ZZZZ</name>
<dbReference type="SUPFAM" id="SSF56300">
    <property type="entry name" value="Metallo-dependent phosphatases"/>
    <property type="match status" value="1"/>
</dbReference>
<sequence length="272" mass="30336">MLFGWQMSLMKLNILSDLHLSCGALEMPRNDADIVILAGDIARPKDAVSWALGFAKPVLYVPGNHEFYGGSIVEAAEELKKLCAGTNIHVLDNDQVTIDGVRFLGTTLWTDFMHGTDDEQRSRAMQEAQRFMRDFSIIRVDDPVPRLFTPVDAAALCRADAQWLENRLAEPHAGPTVVITHHAPSRQSIHSRFAGSLLNGCFVSDLQHLVDGQRVQLWVHGHTHDTFDYMLHGTRVVCNPRGYAKEGVNENLLFDSNFVVQFGPSTQDGELE</sequence>
<dbReference type="EC" id="3.1.4.17" evidence="2"/>
<dbReference type="InterPro" id="IPR042281">
    <property type="entry name" value="GpdQ_beta-strand"/>
</dbReference>
<dbReference type="InterPro" id="IPR004843">
    <property type="entry name" value="Calcineurin-like_PHP"/>
</dbReference>
<dbReference type="Pfam" id="PF00149">
    <property type="entry name" value="Metallophos"/>
    <property type="match status" value="1"/>
</dbReference>
<comment type="caution">
    <text evidence="2">The sequence shown here is derived from an EMBL/GenBank/DDBJ whole genome shotgun (WGS) entry which is preliminary data.</text>
</comment>
<gene>
    <name evidence="2" type="primary">cpdA_14</name>
    <name evidence="2" type="ORF">GALL_407620</name>
</gene>
<evidence type="ECO:0000259" key="1">
    <source>
        <dbReference type="Pfam" id="PF00149"/>
    </source>
</evidence>
<dbReference type="GO" id="GO:0004114">
    <property type="term" value="F:3',5'-cyclic-nucleotide phosphodiesterase activity"/>
    <property type="evidence" value="ECO:0007669"/>
    <property type="project" value="UniProtKB-EC"/>
</dbReference>
<dbReference type="PANTHER" id="PTHR37844:SF2">
    <property type="entry name" value="SER_THR PROTEIN PHOSPHATASE SUPERFAMILY (AFU_ORTHOLOGUE AFUA_1G14840)"/>
    <property type="match status" value="1"/>
</dbReference>
<proteinExistence type="predicted"/>
<protein>
    <submittedName>
        <fullName evidence="2">3',5'-cyclic adenosine monophosphate phosphodiesterase CpdA</fullName>
        <ecNumber evidence="2">3.1.4.17</ecNumber>
    </submittedName>
</protein>
<feature type="domain" description="Calcineurin-like phosphoesterase" evidence="1">
    <location>
        <begin position="12"/>
        <end position="224"/>
    </location>
</feature>
<dbReference type="InterPro" id="IPR029052">
    <property type="entry name" value="Metallo-depent_PP-like"/>
</dbReference>
<dbReference type="Gene3D" id="3.30.750.180">
    <property type="entry name" value="GpdQ, beta-strand dimerisation domain"/>
    <property type="match status" value="1"/>
</dbReference>